<name>A0A4C1XZG8_EUMVA</name>
<gene>
    <name evidence="2" type="ORF">EVAR_52693_1</name>
</gene>
<evidence type="ECO:0000313" key="2">
    <source>
        <dbReference type="EMBL" id="GBP69421.1"/>
    </source>
</evidence>
<dbReference type="EMBL" id="BGZK01001040">
    <property type="protein sequence ID" value="GBP69421.1"/>
    <property type="molecule type" value="Genomic_DNA"/>
</dbReference>
<accession>A0A4C1XZG8</accession>
<organism evidence="2 3">
    <name type="scientific">Eumeta variegata</name>
    <name type="common">Bagworm moth</name>
    <name type="synonym">Eumeta japonica</name>
    <dbReference type="NCBI Taxonomy" id="151549"/>
    <lineage>
        <taxon>Eukaryota</taxon>
        <taxon>Metazoa</taxon>
        <taxon>Ecdysozoa</taxon>
        <taxon>Arthropoda</taxon>
        <taxon>Hexapoda</taxon>
        <taxon>Insecta</taxon>
        <taxon>Pterygota</taxon>
        <taxon>Neoptera</taxon>
        <taxon>Endopterygota</taxon>
        <taxon>Lepidoptera</taxon>
        <taxon>Glossata</taxon>
        <taxon>Ditrysia</taxon>
        <taxon>Tineoidea</taxon>
        <taxon>Psychidae</taxon>
        <taxon>Oiketicinae</taxon>
        <taxon>Eumeta</taxon>
    </lineage>
</organism>
<feature type="region of interest" description="Disordered" evidence="1">
    <location>
        <begin position="129"/>
        <end position="153"/>
    </location>
</feature>
<dbReference type="Proteomes" id="UP000299102">
    <property type="component" value="Unassembled WGS sequence"/>
</dbReference>
<comment type="caution">
    <text evidence="2">The sequence shown here is derived from an EMBL/GenBank/DDBJ whole genome shotgun (WGS) entry which is preliminary data.</text>
</comment>
<sequence>MGPSPQALRAHRLHRALPQVVRSRNGLYWEAFAANKGKGEEYLNSDVSNSWFKWTQQVVRNIWKRFCSVIAESQNSRYKEAAVAEIPRLGDLVLIKHDNVPDYALSKLLIAKKQKDPIRLNSIVAPTHAAPGATGARSTPRPALDITSVSKEG</sequence>
<reference evidence="2 3" key="1">
    <citation type="journal article" date="2019" name="Commun. Biol.">
        <title>The bagworm genome reveals a unique fibroin gene that provides high tensile strength.</title>
        <authorList>
            <person name="Kono N."/>
            <person name="Nakamura H."/>
            <person name="Ohtoshi R."/>
            <person name="Tomita M."/>
            <person name="Numata K."/>
            <person name="Arakawa K."/>
        </authorList>
    </citation>
    <scope>NUCLEOTIDE SEQUENCE [LARGE SCALE GENOMIC DNA]</scope>
</reference>
<evidence type="ECO:0000313" key="3">
    <source>
        <dbReference type="Proteomes" id="UP000299102"/>
    </source>
</evidence>
<evidence type="ECO:0000256" key="1">
    <source>
        <dbReference type="SAM" id="MobiDB-lite"/>
    </source>
</evidence>
<proteinExistence type="predicted"/>
<evidence type="ECO:0008006" key="4">
    <source>
        <dbReference type="Google" id="ProtNLM"/>
    </source>
</evidence>
<keyword evidence="3" id="KW-1185">Reference proteome</keyword>
<protein>
    <recommendedName>
        <fullName evidence="4">DUF5641 domain-containing protein</fullName>
    </recommendedName>
</protein>
<dbReference type="AlphaFoldDB" id="A0A4C1XZG8"/>